<sequence>MFWISKDQPPAGNLARTVAAYRAKSALRSPARPKTARSYADDTCPGVSYPSGETTRVSRAPRDRALACIWAAVLRQPPFISASTCTASLPEFRKTPRHRSAAL</sequence>
<gene>
    <name evidence="1" type="ORF">QF035_009634</name>
</gene>
<comment type="caution">
    <text evidence="1">The sequence shown here is derived from an EMBL/GenBank/DDBJ whole genome shotgun (WGS) entry which is preliminary data.</text>
</comment>
<dbReference type="Proteomes" id="UP001230328">
    <property type="component" value="Unassembled WGS sequence"/>
</dbReference>
<reference evidence="1 2" key="1">
    <citation type="submission" date="2023-07" db="EMBL/GenBank/DDBJ databases">
        <title>Comparative genomics of wheat-associated soil bacteria to identify genetic determinants of phenazine resistance.</title>
        <authorList>
            <person name="Mouncey N."/>
        </authorList>
    </citation>
    <scope>NUCLEOTIDE SEQUENCE [LARGE SCALE GENOMIC DNA]</scope>
    <source>
        <strain evidence="1 2">V2I4</strain>
    </source>
</reference>
<evidence type="ECO:0008006" key="3">
    <source>
        <dbReference type="Google" id="ProtNLM"/>
    </source>
</evidence>
<evidence type="ECO:0000313" key="2">
    <source>
        <dbReference type="Proteomes" id="UP001230328"/>
    </source>
</evidence>
<dbReference type="EMBL" id="JAUSZI010000002">
    <property type="protein sequence ID" value="MDQ1032052.1"/>
    <property type="molecule type" value="Genomic_DNA"/>
</dbReference>
<keyword evidence="2" id="KW-1185">Reference proteome</keyword>
<evidence type="ECO:0000313" key="1">
    <source>
        <dbReference type="EMBL" id="MDQ1032052.1"/>
    </source>
</evidence>
<protein>
    <recommendedName>
        <fullName evidence="3">Transposase</fullName>
    </recommendedName>
</protein>
<proteinExistence type="predicted"/>
<name>A0ABU0T8T0_9ACTN</name>
<accession>A0ABU0T8T0</accession>
<organism evidence="1 2">
    <name type="scientific">Streptomyces umbrinus</name>
    <dbReference type="NCBI Taxonomy" id="67370"/>
    <lineage>
        <taxon>Bacteria</taxon>
        <taxon>Bacillati</taxon>
        <taxon>Actinomycetota</taxon>
        <taxon>Actinomycetes</taxon>
        <taxon>Kitasatosporales</taxon>
        <taxon>Streptomycetaceae</taxon>
        <taxon>Streptomyces</taxon>
        <taxon>Streptomyces phaeochromogenes group</taxon>
    </lineage>
</organism>